<feature type="compositionally biased region" description="Low complexity" evidence="2">
    <location>
        <begin position="454"/>
        <end position="479"/>
    </location>
</feature>
<accession>A0A9P5K066</accession>
<reference evidence="4" key="1">
    <citation type="submission" date="2019-10" db="EMBL/GenBank/DDBJ databases">
        <authorList>
            <consortium name="DOE Joint Genome Institute"/>
            <person name="Kuo A."/>
            <person name="Miyauchi S."/>
            <person name="Kiss E."/>
            <person name="Drula E."/>
            <person name="Kohler A."/>
            <person name="Sanchez-Garcia M."/>
            <person name="Andreopoulos B."/>
            <person name="Barry K.W."/>
            <person name="Bonito G."/>
            <person name="Buee M."/>
            <person name="Carver A."/>
            <person name="Chen C."/>
            <person name="Cichocki N."/>
            <person name="Clum A."/>
            <person name="Culley D."/>
            <person name="Crous P.W."/>
            <person name="Fauchery L."/>
            <person name="Girlanda M."/>
            <person name="Hayes R."/>
            <person name="Keri Z."/>
            <person name="LaButti K."/>
            <person name="Lipzen A."/>
            <person name="Lombard V."/>
            <person name="Magnuson J."/>
            <person name="Maillard F."/>
            <person name="Morin E."/>
            <person name="Murat C."/>
            <person name="Nolan M."/>
            <person name="Ohm R."/>
            <person name="Pangilinan J."/>
            <person name="Pereira M."/>
            <person name="Perotto S."/>
            <person name="Peter M."/>
            <person name="Riley R."/>
            <person name="Sitrit Y."/>
            <person name="Stielow B."/>
            <person name="Szollosi G."/>
            <person name="Zifcakova L."/>
            <person name="Stursova M."/>
            <person name="Spatafora J.W."/>
            <person name="Tedersoo L."/>
            <person name="Vaario L.-M."/>
            <person name="Yamada A."/>
            <person name="Yan M."/>
            <person name="Wang P."/>
            <person name="Xu J."/>
            <person name="Bruns T."/>
            <person name="Baldrian P."/>
            <person name="Vilgalys R."/>
            <person name="Henrissat B."/>
            <person name="Grigoriev I.V."/>
            <person name="Hibbett D."/>
            <person name="Nagy L.G."/>
            <person name="Martin F.M."/>
        </authorList>
    </citation>
    <scope>NUCLEOTIDE SEQUENCE</scope>
    <source>
        <strain evidence="4">Prilba</strain>
    </source>
</reference>
<evidence type="ECO:0000313" key="5">
    <source>
        <dbReference type="Proteomes" id="UP000759537"/>
    </source>
</evidence>
<comment type="caution">
    <text evidence="4">The sequence shown here is derived from an EMBL/GenBank/DDBJ whole genome shotgun (WGS) entry which is preliminary data.</text>
</comment>
<organism evidence="4 5">
    <name type="scientific">Russula ochroleuca</name>
    <dbReference type="NCBI Taxonomy" id="152965"/>
    <lineage>
        <taxon>Eukaryota</taxon>
        <taxon>Fungi</taxon>
        <taxon>Dikarya</taxon>
        <taxon>Basidiomycota</taxon>
        <taxon>Agaricomycotina</taxon>
        <taxon>Agaricomycetes</taxon>
        <taxon>Russulales</taxon>
        <taxon>Russulaceae</taxon>
        <taxon>Russula</taxon>
    </lineage>
</organism>
<sequence length="660" mass="72203">MSRLPPALLYLTIYNPTLKPSGPIADDDEDAEEQAHILFYTSRERAVSRDKMLRQLGLAKALGNFSEMFVPEDTCDNVHSQSRRMLMVSPEPGFWVHACIELAKTPRPPAPNKGKGKAGAKAAVDGRGKDGEGNVVYDYHEGSVHDLALRAQVLQGYEEFKLTHGSFTYILGLLGRQALELQLERFFTVWAWKWDIQADSEFGNCLGVPLHPLYKSIGPLVDDFILDHPFLKNCVPFVLAQSHLIPSADYSTHTPPSALPLYIRSRLRVTPTPLSSTPSESSPAASKPGTDIFSSSMNVTREAMEATGHAFVVIGASMDVRKWGWPGYLTFKGTPPKTTSQDEPVDDKRSSEEKPDGVVADSVGGEPVPLVPLSHETGLRGEVDRESLHEAISADGRELFHENAPENAPPGEEDAPATLVDSTSQTEEATALALQTANDHSQDEQDPSPPASPSTPVVHPPELTSPSPPSLSSSQSTLPVPVPVPSFRSFSLHFSPQEDPLATAPRRVLYITKEQLTLAFLEPALTVSEDDNTALYQTSSALLANVQGLIDHDEANNAETPLTAAKILQPKDKYLIAKHNETTVTSADFASYSEHLFNGNQMIANGDATEVFSRTQGPQHWHISRREPEGTVYLEVSRKETSLSDVENELVGIVRRFRDS</sequence>
<feature type="region of interest" description="Disordered" evidence="2">
    <location>
        <begin position="107"/>
        <end position="127"/>
    </location>
</feature>
<dbReference type="PANTHER" id="PTHR13056:SF0">
    <property type="entry name" value="VACUOLAR FUSION PROTEIN CCZ1 HOMOLOG-RELATED"/>
    <property type="match status" value="1"/>
</dbReference>
<dbReference type="InterPro" id="IPR013176">
    <property type="entry name" value="Ccz1"/>
</dbReference>
<name>A0A9P5K066_9AGAM</name>
<comment type="similarity">
    <text evidence="1">Belongs to the CCZ1 family.</text>
</comment>
<dbReference type="AlphaFoldDB" id="A0A9P5K066"/>
<feature type="region of interest" description="Disordered" evidence="2">
    <location>
        <begin position="331"/>
        <end position="382"/>
    </location>
</feature>
<feature type="domain" description="CCZ1/INTU/HSP4 first Longin" evidence="3">
    <location>
        <begin position="10"/>
        <end position="165"/>
    </location>
</feature>
<dbReference type="OrthoDB" id="240546at2759"/>
<dbReference type="GO" id="GO:0016192">
    <property type="term" value="P:vesicle-mediated transport"/>
    <property type="evidence" value="ECO:0007669"/>
    <property type="project" value="InterPro"/>
</dbReference>
<evidence type="ECO:0000259" key="3">
    <source>
        <dbReference type="Pfam" id="PF19031"/>
    </source>
</evidence>
<dbReference type="InterPro" id="IPR043987">
    <property type="entry name" value="CCZ1/INTU/HSP4_longin_1"/>
</dbReference>
<dbReference type="GO" id="GO:0035658">
    <property type="term" value="C:Mon1-Ccz1 complex"/>
    <property type="evidence" value="ECO:0007669"/>
    <property type="project" value="InterPro"/>
</dbReference>
<reference evidence="4" key="2">
    <citation type="journal article" date="2020" name="Nat. Commun.">
        <title>Large-scale genome sequencing of mycorrhizal fungi provides insights into the early evolution of symbiotic traits.</title>
        <authorList>
            <person name="Miyauchi S."/>
            <person name="Kiss E."/>
            <person name="Kuo A."/>
            <person name="Drula E."/>
            <person name="Kohler A."/>
            <person name="Sanchez-Garcia M."/>
            <person name="Morin E."/>
            <person name="Andreopoulos B."/>
            <person name="Barry K.W."/>
            <person name="Bonito G."/>
            <person name="Buee M."/>
            <person name="Carver A."/>
            <person name="Chen C."/>
            <person name="Cichocki N."/>
            <person name="Clum A."/>
            <person name="Culley D."/>
            <person name="Crous P.W."/>
            <person name="Fauchery L."/>
            <person name="Girlanda M."/>
            <person name="Hayes R.D."/>
            <person name="Keri Z."/>
            <person name="LaButti K."/>
            <person name="Lipzen A."/>
            <person name="Lombard V."/>
            <person name="Magnuson J."/>
            <person name="Maillard F."/>
            <person name="Murat C."/>
            <person name="Nolan M."/>
            <person name="Ohm R.A."/>
            <person name="Pangilinan J."/>
            <person name="Pereira M.F."/>
            <person name="Perotto S."/>
            <person name="Peter M."/>
            <person name="Pfister S."/>
            <person name="Riley R."/>
            <person name="Sitrit Y."/>
            <person name="Stielow J.B."/>
            <person name="Szollosi G."/>
            <person name="Zifcakova L."/>
            <person name="Stursova M."/>
            <person name="Spatafora J.W."/>
            <person name="Tedersoo L."/>
            <person name="Vaario L.M."/>
            <person name="Yamada A."/>
            <person name="Yan M."/>
            <person name="Wang P."/>
            <person name="Xu J."/>
            <person name="Bruns T."/>
            <person name="Baldrian P."/>
            <person name="Vilgalys R."/>
            <person name="Dunand C."/>
            <person name="Henrissat B."/>
            <person name="Grigoriev I.V."/>
            <person name="Hibbett D."/>
            <person name="Nagy L.G."/>
            <person name="Martin F.M."/>
        </authorList>
    </citation>
    <scope>NUCLEOTIDE SEQUENCE</scope>
    <source>
        <strain evidence="4">Prilba</strain>
    </source>
</reference>
<gene>
    <name evidence="4" type="ORF">DFH94DRAFT_654487</name>
</gene>
<dbReference type="EMBL" id="WHVB01000016">
    <property type="protein sequence ID" value="KAF8475243.1"/>
    <property type="molecule type" value="Genomic_DNA"/>
</dbReference>
<dbReference type="Proteomes" id="UP000759537">
    <property type="component" value="Unassembled WGS sequence"/>
</dbReference>
<evidence type="ECO:0000313" key="4">
    <source>
        <dbReference type="EMBL" id="KAF8475243.1"/>
    </source>
</evidence>
<dbReference type="Pfam" id="PF19031">
    <property type="entry name" value="Intu_longin_1"/>
    <property type="match status" value="1"/>
</dbReference>
<feature type="compositionally biased region" description="Basic and acidic residues" evidence="2">
    <location>
        <begin position="346"/>
        <end position="356"/>
    </location>
</feature>
<keyword evidence="5" id="KW-1185">Reference proteome</keyword>
<proteinExistence type="inferred from homology"/>
<evidence type="ECO:0000256" key="1">
    <source>
        <dbReference type="ARBA" id="ARBA00005352"/>
    </source>
</evidence>
<feature type="compositionally biased region" description="Low complexity" evidence="2">
    <location>
        <begin position="425"/>
        <end position="437"/>
    </location>
</feature>
<protein>
    <recommendedName>
        <fullName evidence="3">CCZ1/INTU/HSP4 first Longin domain-containing protein</fullName>
    </recommendedName>
</protein>
<feature type="region of interest" description="Disordered" evidence="2">
    <location>
        <begin position="272"/>
        <end position="293"/>
    </location>
</feature>
<feature type="compositionally biased region" description="Low complexity" evidence="2">
    <location>
        <begin position="272"/>
        <end position="288"/>
    </location>
</feature>
<evidence type="ECO:0000256" key="2">
    <source>
        <dbReference type="SAM" id="MobiDB-lite"/>
    </source>
</evidence>
<dbReference type="PANTHER" id="PTHR13056">
    <property type="entry name" value="VACUOLAR FUSION PROTEIN CCZ1 HOMOLOG-RELATED"/>
    <property type="match status" value="1"/>
</dbReference>
<feature type="region of interest" description="Disordered" evidence="2">
    <location>
        <begin position="401"/>
        <end position="479"/>
    </location>
</feature>